<dbReference type="InterPro" id="IPR000086">
    <property type="entry name" value="NUDIX_hydrolase_dom"/>
</dbReference>
<protein>
    <submittedName>
        <fullName evidence="4">NUDIX hydrolase</fullName>
    </submittedName>
</protein>
<proteinExistence type="predicted"/>
<dbReference type="PATRIC" id="fig|505345.7.peg.536"/>
<keyword evidence="2 4" id="KW-0378">Hydrolase</keyword>
<dbReference type="InterPro" id="IPR015797">
    <property type="entry name" value="NUDIX_hydrolase-like_dom_sf"/>
</dbReference>
<accession>A0A1A7NUA9</accession>
<evidence type="ECO:0000313" key="4">
    <source>
        <dbReference type="EMBL" id="OBW93263.1"/>
    </source>
</evidence>
<evidence type="ECO:0000313" key="5">
    <source>
        <dbReference type="Proteomes" id="UP000243558"/>
    </source>
</evidence>
<dbReference type="Gene3D" id="3.90.79.10">
    <property type="entry name" value="Nucleoside Triphosphate Pyrophosphohydrolase"/>
    <property type="match status" value="1"/>
</dbReference>
<dbReference type="CDD" id="cd04690">
    <property type="entry name" value="NUDIX_Hydrolase"/>
    <property type="match status" value="1"/>
</dbReference>
<feature type="domain" description="Nudix hydrolase" evidence="3">
    <location>
        <begin position="2"/>
        <end position="133"/>
    </location>
</feature>
<organism evidence="4 5">
    <name type="scientific">Gallibacterium genomosp. 3</name>
    <dbReference type="NCBI Taxonomy" id="505345"/>
    <lineage>
        <taxon>Bacteria</taxon>
        <taxon>Pseudomonadati</taxon>
        <taxon>Pseudomonadota</taxon>
        <taxon>Gammaproteobacteria</taxon>
        <taxon>Pasteurellales</taxon>
        <taxon>Pasteurellaceae</taxon>
        <taxon>Gallibacterium</taxon>
    </lineage>
</organism>
<dbReference type="SUPFAM" id="SSF55811">
    <property type="entry name" value="Nudix"/>
    <property type="match status" value="1"/>
</dbReference>
<keyword evidence="5" id="KW-1185">Reference proteome</keyword>
<reference evidence="4 5" key="1">
    <citation type="submission" date="2014-11" db="EMBL/GenBank/DDBJ databases">
        <title>Pan-genome of Gallibacterium spp.</title>
        <authorList>
            <person name="Kudirkiene E."/>
            <person name="Bojesen A.M."/>
        </authorList>
    </citation>
    <scope>NUCLEOTIDE SEQUENCE [LARGE SCALE GENOMIC DNA]</scope>
    <source>
        <strain evidence="4 5">F151</strain>
    </source>
</reference>
<dbReference type="Pfam" id="PF00293">
    <property type="entry name" value="NUDIX"/>
    <property type="match status" value="1"/>
</dbReference>
<dbReference type="InterPro" id="IPR020084">
    <property type="entry name" value="NUDIX_hydrolase_CS"/>
</dbReference>
<comment type="cofactor">
    <cofactor evidence="1">
        <name>Mg(2+)</name>
        <dbReference type="ChEBI" id="CHEBI:18420"/>
    </cofactor>
</comment>
<dbReference type="AlphaFoldDB" id="A0A1A7NUA9"/>
<dbReference type="PANTHER" id="PTHR43046">
    <property type="entry name" value="GDP-MANNOSE MANNOSYL HYDROLASE"/>
    <property type="match status" value="1"/>
</dbReference>
<sequence length="133" mass="15213">MTQHIDKLAWILLDNRRVLMTRSYGKDQYYLPGGKREAGESDQQALLREIKEELNVELLPETLQLVETFQAQAHGKAEGVMVIMRCYQGDYRGKPAASAEIEEIRWLTTKDKTICSQAGCLVLDYLHSKNLID</sequence>
<evidence type="ECO:0000259" key="3">
    <source>
        <dbReference type="PROSITE" id="PS51462"/>
    </source>
</evidence>
<comment type="caution">
    <text evidence="4">The sequence shown here is derived from an EMBL/GenBank/DDBJ whole genome shotgun (WGS) entry which is preliminary data.</text>
</comment>
<dbReference type="GO" id="GO:0016787">
    <property type="term" value="F:hydrolase activity"/>
    <property type="evidence" value="ECO:0007669"/>
    <property type="project" value="UniProtKB-KW"/>
</dbReference>
<dbReference type="PROSITE" id="PS00893">
    <property type="entry name" value="NUDIX_BOX"/>
    <property type="match status" value="1"/>
</dbReference>
<dbReference type="OrthoDB" id="9801098at2"/>
<evidence type="ECO:0000256" key="2">
    <source>
        <dbReference type="ARBA" id="ARBA00022801"/>
    </source>
</evidence>
<dbReference type="PANTHER" id="PTHR43046:SF2">
    <property type="entry name" value="8-OXO-DGTP DIPHOSPHATASE-RELATED"/>
    <property type="match status" value="1"/>
</dbReference>
<dbReference type="PROSITE" id="PS51462">
    <property type="entry name" value="NUDIX"/>
    <property type="match status" value="1"/>
</dbReference>
<name>A0A1A7NUA9_9PAST</name>
<evidence type="ECO:0000256" key="1">
    <source>
        <dbReference type="ARBA" id="ARBA00001946"/>
    </source>
</evidence>
<dbReference type="Proteomes" id="UP000243558">
    <property type="component" value="Unassembled WGS sequence"/>
</dbReference>
<dbReference type="EMBL" id="JTJM01000010">
    <property type="protein sequence ID" value="OBW93263.1"/>
    <property type="molecule type" value="Genomic_DNA"/>
</dbReference>
<gene>
    <name evidence="4" type="ORF">QV01_02665</name>
</gene>
<dbReference type="RefSeq" id="WP_065238851.1">
    <property type="nucleotide sequence ID" value="NZ_JTJM01000010.1"/>
</dbReference>